<evidence type="ECO:0000259" key="1">
    <source>
        <dbReference type="Pfam" id="PF13403"/>
    </source>
</evidence>
<dbReference type="InterPro" id="IPR036844">
    <property type="entry name" value="Hint_dom_sf"/>
</dbReference>
<comment type="caution">
    <text evidence="2">The sequence shown here is derived from an EMBL/GenBank/DDBJ whole genome shotgun (WGS) entry which is preliminary data.</text>
</comment>
<dbReference type="InterPro" id="IPR028992">
    <property type="entry name" value="Hedgehog/Intein_dom"/>
</dbReference>
<keyword evidence="3" id="KW-1185">Reference proteome</keyword>
<dbReference type="Gene3D" id="2.170.16.10">
    <property type="entry name" value="Hedgehog/Intein (Hint) domain"/>
    <property type="match status" value="1"/>
</dbReference>
<reference evidence="2 3" key="1">
    <citation type="journal article" date="2014" name="Genome Announc.">
        <title>Draft Genome Sequences of Two Isolates of the Roseobacter Group, Sulfitobacter sp. Strains 3SOLIMAR09 and 1FIGIMAR09, from Harbors of Mallorca Island (Mediterranean Sea).</title>
        <authorList>
            <person name="Mas-Llado M."/>
            <person name="Pina-Villalonga J.M."/>
            <person name="Brunet-Galmes I."/>
            <person name="Nogales B."/>
            <person name="Bosch R."/>
        </authorList>
    </citation>
    <scope>NUCLEOTIDE SEQUENCE [LARGE SCALE GENOMIC DNA]</scope>
    <source>
        <strain evidence="2 3">1FIGIMAR09</strain>
    </source>
</reference>
<protein>
    <submittedName>
        <fullName evidence="2">Type I secretion protein</fullName>
    </submittedName>
</protein>
<dbReference type="GO" id="GO:0016539">
    <property type="term" value="P:intein-mediated protein splicing"/>
    <property type="evidence" value="ECO:0007669"/>
    <property type="project" value="InterPro"/>
</dbReference>
<evidence type="ECO:0000313" key="2">
    <source>
        <dbReference type="EMBL" id="KAJ03819.1"/>
    </source>
</evidence>
<dbReference type="PROSITE" id="PS50817">
    <property type="entry name" value="INTEIN_N_TER"/>
    <property type="match status" value="1"/>
</dbReference>
<dbReference type="SUPFAM" id="SSF51294">
    <property type="entry name" value="Hedgehog/intein (Hint) domain"/>
    <property type="match status" value="1"/>
</dbReference>
<gene>
    <name evidence="2" type="ORF">PM02_05745</name>
</gene>
<dbReference type="STRING" id="83219.PM02_05745"/>
<dbReference type="Proteomes" id="UP000027337">
    <property type="component" value="Unassembled WGS sequence"/>
</dbReference>
<evidence type="ECO:0000313" key="3">
    <source>
        <dbReference type="Proteomes" id="UP000027337"/>
    </source>
</evidence>
<dbReference type="InterPro" id="IPR006141">
    <property type="entry name" value="Intein_N"/>
</dbReference>
<accession>A0A061SVV7</accession>
<dbReference type="Pfam" id="PF13403">
    <property type="entry name" value="Hint_2"/>
    <property type="match status" value="1"/>
</dbReference>
<dbReference type="eggNOG" id="COG2931">
    <property type="taxonomic scope" value="Bacteria"/>
</dbReference>
<dbReference type="EMBL" id="JEMU01000004">
    <property type="protein sequence ID" value="KAJ03819.1"/>
    <property type="molecule type" value="Genomic_DNA"/>
</dbReference>
<feature type="domain" description="Hedgehog/Intein (Hint)" evidence="1">
    <location>
        <begin position="122"/>
        <end position="260"/>
    </location>
</feature>
<sequence>MPTSYKDQFYTIDPGNPPASGTAVSFTRQTFTDANDDGLIQPNVGDTFEGTQVTSVWQNDSVTINVPGVGNVTYTGTTFYLAGGLPAVFTPTDGQVLQNGTFVSSTYVTSSTQMPVANTGPTCFTPGTMIHTPDGDRLIEGLKVGDLVNTADHGAQPIRYILRGTFRAAGDVAPIRFSAGSIGNDAPLTVSPQHRMLITGWQAEMFFGVDEVLVAAKHLVNGDTIRQVTGGMVEYIHLVFDQHELVFGQGVPSESFFPGHVRDMEDQAARDELLMLFPDAADLTTEDMQTARCVLRGRDAQILQGHPHLLQ</sequence>
<proteinExistence type="predicted"/>
<organism evidence="2 3">
    <name type="scientific">Sulfitobacter mediterraneus</name>
    <dbReference type="NCBI Taxonomy" id="83219"/>
    <lineage>
        <taxon>Bacteria</taxon>
        <taxon>Pseudomonadati</taxon>
        <taxon>Pseudomonadota</taxon>
        <taxon>Alphaproteobacteria</taxon>
        <taxon>Rhodobacterales</taxon>
        <taxon>Roseobacteraceae</taxon>
        <taxon>Sulfitobacter</taxon>
    </lineage>
</organism>
<dbReference type="AlphaFoldDB" id="A0A061SVV7"/>
<name>A0A061SVV7_9RHOB</name>
<dbReference type="RefSeq" id="WP_037906158.1">
    <property type="nucleotide sequence ID" value="NZ_JEMU01000004.1"/>
</dbReference>